<proteinExistence type="predicted"/>
<feature type="compositionally biased region" description="Basic and acidic residues" evidence="1">
    <location>
        <begin position="43"/>
        <end position="63"/>
    </location>
</feature>
<evidence type="ECO:0000313" key="2">
    <source>
        <dbReference type="EMBL" id="PRY02528.1"/>
    </source>
</evidence>
<dbReference type="OrthoDB" id="4326943at2"/>
<accession>A0A2T0QF38</accession>
<keyword evidence="3" id="KW-1185">Reference proteome</keyword>
<sequence length="94" mass="10209">MAIDNEWDAVFTAPMGGLRDPSTPAATCAGRWMRPPPGPVRSRPQDRDHPHGRGRSERADRLGHAKASMRQDVYFSRKKAATGAATVLQAVVGE</sequence>
<evidence type="ECO:0008006" key="4">
    <source>
        <dbReference type="Google" id="ProtNLM"/>
    </source>
</evidence>
<feature type="region of interest" description="Disordered" evidence="1">
    <location>
        <begin position="28"/>
        <end position="65"/>
    </location>
</feature>
<gene>
    <name evidence="2" type="ORF">CLV72_1011130</name>
</gene>
<organism evidence="2 3">
    <name type="scientific">Allonocardiopsis opalescens</name>
    <dbReference type="NCBI Taxonomy" id="1144618"/>
    <lineage>
        <taxon>Bacteria</taxon>
        <taxon>Bacillati</taxon>
        <taxon>Actinomycetota</taxon>
        <taxon>Actinomycetes</taxon>
        <taxon>Streptosporangiales</taxon>
        <taxon>Allonocardiopsis</taxon>
    </lineage>
</organism>
<dbReference type="Proteomes" id="UP000237846">
    <property type="component" value="Unassembled WGS sequence"/>
</dbReference>
<comment type="caution">
    <text evidence="2">The sequence shown here is derived from an EMBL/GenBank/DDBJ whole genome shotgun (WGS) entry which is preliminary data.</text>
</comment>
<evidence type="ECO:0000256" key="1">
    <source>
        <dbReference type="SAM" id="MobiDB-lite"/>
    </source>
</evidence>
<dbReference type="EMBL" id="PVZC01000001">
    <property type="protein sequence ID" value="PRY02528.1"/>
    <property type="molecule type" value="Genomic_DNA"/>
</dbReference>
<evidence type="ECO:0000313" key="3">
    <source>
        <dbReference type="Proteomes" id="UP000237846"/>
    </source>
</evidence>
<protein>
    <recommendedName>
        <fullName evidence="4">Phage integrase family protein</fullName>
    </recommendedName>
</protein>
<dbReference type="RefSeq" id="WP_146159344.1">
    <property type="nucleotide sequence ID" value="NZ_PVZC01000001.1"/>
</dbReference>
<reference evidence="2 3" key="1">
    <citation type="submission" date="2018-03" db="EMBL/GenBank/DDBJ databases">
        <title>Genomic Encyclopedia of Archaeal and Bacterial Type Strains, Phase II (KMG-II): from individual species to whole genera.</title>
        <authorList>
            <person name="Goeker M."/>
        </authorList>
    </citation>
    <scope>NUCLEOTIDE SEQUENCE [LARGE SCALE GENOMIC DNA]</scope>
    <source>
        <strain evidence="2 3">DSM 45601</strain>
    </source>
</reference>
<name>A0A2T0QF38_9ACTN</name>
<dbReference type="AlphaFoldDB" id="A0A2T0QF38"/>